<evidence type="ECO:0000313" key="1">
    <source>
        <dbReference type="EMBL" id="ODV79356.1"/>
    </source>
</evidence>
<dbReference type="PANTHER" id="PTHR48100:SF1">
    <property type="entry name" value="HISTIDINE PHOSPHATASE FAMILY PROTEIN-RELATED"/>
    <property type="match status" value="1"/>
</dbReference>
<dbReference type="SMART" id="SM00855">
    <property type="entry name" value="PGAM"/>
    <property type="match status" value="1"/>
</dbReference>
<name>A0A1E4SIM1_9ASCO</name>
<protein>
    <submittedName>
        <fullName evidence="1">Phosphoglycerate mutase</fullName>
    </submittedName>
</protein>
<accession>A0A1E4SIM1</accession>
<keyword evidence="2" id="KW-1185">Reference proteome</keyword>
<gene>
    <name evidence="1" type="ORF">CANTADRAFT_50780</name>
</gene>
<dbReference type="GO" id="GO:0016791">
    <property type="term" value="F:phosphatase activity"/>
    <property type="evidence" value="ECO:0007669"/>
    <property type="project" value="TreeGrafter"/>
</dbReference>
<dbReference type="CDD" id="cd07040">
    <property type="entry name" value="HP"/>
    <property type="match status" value="1"/>
</dbReference>
<dbReference type="SUPFAM" id="SSF53254">
    <property type="entry name" value="Phosphoglycerate mutase-like"/>
    <property type="match status" value="1"/>
</dbReference>
<dbReference type="InterPro" id="IPR029033">
    <property type="entry name" value="His_PPase_superfam"/>
</dbReference>
<dbReference type="InterPro" id="IPR013078">
    <property type="entry name" value="His_Pase_superF_clade-1"/>
</dbReference>
<dbReference type="Gene3D" id="3.40.50.1240">
    <property type="entry name" value="Phosphoglycerate mutase-like"/>
    <property type="match status" value="1"/>
</dbReference>
<dbReference type="InterPro" id="IPR050275">
    <property type="entry name" value="PGM_Phosphatase"/>
</dbReference>
<dbReference type="PANTHER" id="PTHR48100">
    <property type="entry name" value="BROAD-SPECIFICITY PHOSPHATASE YOR283W-RELATED"/>
    <property type="match status" value="1"/>
</dbReference>
<reference evidence="2" key="1">
    <citation type="submission" date="2016-05" db="EMBL/GenBank/DDBJ databases">
        <title>Comparative genomics of biotechnologically important yeasts.</title>
        <authorList>
            <consortium name="DOE Joint Genome Institute"/>
            <person name="Riley R."/>
            <person name="Haridas S."/>
            <person name="Wolfe K.H."/>
            <person name="Lopes M.R."/>
            <person name="Hittinger C.T."/>
            <person name="Goker M."/>
            <person name="Salamov A."/>
            <person name="Wisecaver J."/>
            <person name="Long T.M."/>
            <person name="Aerts A.L."/>
            <person name="Barry K."/>
            <person name="Choi C."/>
            <person name="Clum A."/>
            <person name="Coughlan A.Y."/>
            <person name="Deshpande S."/>
            <person name="Douglass A.P."/>
            <person name="Hanson S.J."/>
            <person name="Klenk H.-P."/>
            <person name="Labutti K."/>
            <person name="Lapidus A."/>
            <person name="Lindquist E."/>
            <person name="Lipzen A."/>
            <person name="Meier-Kolthoff J.P."/>
            <person name="Ohm R.A."/>
            <person name="Otillar R.P."/>
            <person name="Pangilinan J."/>
            <person name="Peng Y."/>
            <person name="Rokas A."/>
            <person name="Rosa C.A."/>
            <person name="Scheuner C."/>
            <person name="Sibirny A.A."/>
            <person name="Slot J.C."/>
            <person name="Stielow J.B."/>
            <person name="Sun H."/>
            <person name="Kurtzman C.P."/>
            <person name="Blackwell M."/>
            <person name="Grigoriev I.V."/>
            <person name="Jeffries T.W."/>
        </authorList>
    </citation>
    <scope>NUCLEOTIDE SEQUENCE [LARGE SCALE GENOMIC DNA]</scope>
    <source>
        <strain evidence="2">NRRL Y-17324</strain>
    </source>
</reference>
<evidence type="ECO:0000313" key="2">
    <source>
        <dbReference type="Proteomes" id="UP000094285"/>
    </source>
</evidence>
<dbReference type="OrthoDB" id="496981at2759"/>
<organism evidence="1 2">
    <name type="scientific">Suhomyces tanzawaensis NRRL Y-17324</name>
    <dbReference type="NCBI Taxonomy" id="984487"/>
    <lineage>
        <taxon>Eukaryota</taxon>
        <taxon>Fungi</taxon>
        <taxon>Dikarya</taxon>
        <taxon>Ascomycota</taxon>
        <taxon>Saccharomycotina</taxon>
        <taxon>Pichiomycetes</taxon>
        <taxon>Debaryomycetaceae</taxon>
        <taxon>Suhomyces</taxon>
    </lineage>
</organism>
<dbReference type="RefSeq" id="XP_020064478.1">
    <property type="nucleotide sequence ID" value="XM_020209871.1"/>
</dbReference>
<dbReference type="AlphaFoldDB" id="A0A1E4SIM1"/>
<dbReference type="Proteomes" id="UP000094285">
    <property type="component" value="Unassembled WGS sequence"/>
</dbReference>
<dbReference type="Pfam" id="PF00300">
    <property type="entry name" value="His_Phos_1"/>
    <property type="match status" value="1"/>
</dbReference>
<dbReference type="GO" id="GO:0005737">
    <property type="term" value="C:cytoplasm"/>
    <property type="evidence" value="ECO:0007669"/>
    <property type="project" value="TreeGrafter"/>
</dbReference>
<dbReference type="GeneID" id="30984007"/>
<dbReference type="EMBL" id="KV453912">
    <property type="protein sequence ID" value="ODV79356.1"/>
    <property type="molecule type" value="Genomic_DNA"/>
</dbReference>
<proteinExistence type="predicted"/>
<sequence length="318" mass="35653">MVTGPSALDVLDSQLTADDSASYTKGLAALEQSLDSYWKFEVVPNQFKQSLAATDDLRFQYLDEHFGVIGSWDEVVDNLKTLNANAGANERYKILFLARHGQGYHNLAHAKYGNSAWNEYWLKKNGDGTIVWGPDPLLTDLGISQAQENRAQWKIEVLNNTARDPSLIVPKKWFVSPLSRSIDTLINTWDGVVDLQEVQPLIQENVRETIGVHTCDKRSPRSVIAQKYEKLGFRIEPGFEENDIYYKDDYRETVAEHALRINRNLQEIFTTTPEDIVSITSHSGSIRAQLLVLGHRSFAVGTGGMVPVFVKATKVGNA</sequence>